<proteinExistence type="predicted"/>
<evidence type="ECO:0000313" key="2">
    <source>
        <dbReference type="Proteomes" id="UP000078542"/>
    </source>
</evidence>
<name>A0A151IG92_9HYME</name>
<accession>A0A151IG92</accession>
<dbReference type="AlphaFoldDB" id="A0A151IG92"/>
<sequence length="144" mass="16661">MNNDALIAIVNDFLNSSDDSDSESDADIDELLLLNMNRIIRGKRPRLQHYIDVIASYDDQEFKSNFRLHRDTCDYILDLIRADLEKWPQYFGKYPIVVCNADMRFIHCYAGQPGSVHETQGILVSWWMYLVLHLSGTISLPFSS</sequence>
<organism evidence="1 2">
    <name type="scientific">Cyphomyrmex costatus</name>
    <dbReference type="NCBI Taxonomy" id="456900"/>
    <lineage>
        <taxon>Eukaryota</taxon>
        <taxon>Metazoa</taxon>
        <taxon>Ecdysozoa</taxon>
        <taxon>Arthropoda</taxon>
        <taxon>Hexapoda</taxon>
        <taxon>Insecta</taxon>
        <taxon>Pterygota</taxon>
        <taxon>Neoptera</taxon>
        <taxon>Endopterygota</taxon>
        <taxon>Hymenoptera</taxon>
        <taxon>Apocrita</taxon>
        <taxon>Aculeata</taxon>
        <taxon>Formicoidea</taxon>
        <taxon>Formicidae</taxon>
        <taxon>Myrmicinae</taxon>
        <taxon>Cyphomyrmex</taxon>
    </lineage>
</organism>
<gene>
    <name evidence="1" type="ORF">ALC62_08990</name>
</gene>
<evidence type="ECO:0000313" key="1">
    <source>
        <dbReference type="EMBL" id="KYN00244.1"/>
    </source>
</evidence>
<dbReference type="EMBL" id="KQ977735">
    <property type="protein sequence ID" value="KYN00244.1"/>
    <property type="molecule type" value="Genomic_DNA"/>
</dbReference>
<dbReference type="Proteomes" id="UP000078542">
    <property type="component" value="Unassembled WGS sequence"/>
</dbReference>
<protein>
    <submittedName>
        <fullName evidence="1">Uncharacterized protein</fullName>
    </submittedName>
</protein>
<reference evidence="1 2" key="1">
    <citation type="submission" date="2016-03" db="EMBL/GenBank/DDBJ databases">
        <title>Cyphomyrmex costatus WGS genome.</title>
        <authorList>
            <person name="Nygaard S."/>
            <person name="Hu H."/>
            <person name="Boomsma J."/>
            <person name="Zhang G."/>
        </authorList>
    </citation>
    <scope>NUCLEOTIDE SEQUENCE [LARGE SCALE GENOMIC DNA]</scope>
    <source>
        <strain evidence="1">MS0001</strain>
        <tissue evidence="1">Whole body</tissue>
    </source>
</reference>
<keyword evidence="2" id="KW-1185">Reference proteome</keyword>